<protein>
    <submittedName>
        <fullName evidence="1">Uncharacterized protein</fullName>
    </submittedName>
</protein>
<organism evidence="1">
    <name type="scientific">Arundo donax</name>
    <name type="common">Giant reed</name>
    <name type="synonym">Donax arundinaceus</name>
    <dbReference type="NCBI Taxonomy" id="35708"/>
    <lineage>
        <taxon>Eukaryota</taxon>
        <taxon>Viridiplantae</taxon>
        <taxon>Streptophyta</taxon>
        <taxon>Embryophyta</taxon>
        <taxon>Tracheophyta</taxon>
        <taxon>Spermatophyta</taxon>
        <taxon>Magnoliopsida</taxon>
        <taxon>Liliopsida</taxon>
        <taxon>Poales</taxon>
        <taxon>Poaceae</taxon>
        <taxon>PACMAD clade</taxon>
        <taxon>Arundinoideae</taxon>
        <taxon>Arundineae</taxon>
        <taxon>Arundo</taxon>
    </lineage>
</organism>
<evidence type="ECO:0000313" key="1">
    <source>
        <dbReference type="EMBL" id="JAE01565.1"/>
    </source>
</evidence>
<reference evidence="1" key="1">
    <citation type="submission" date="2014-09" db="EMBL/GenBank/DDBJ databases">
        <authorList>
            <person name="Magalhaes I.L.F."/>
            <person name="Oliveira U."/>
            <person name="Santos F.R."/>
            <person name="Vidigal T.H.D.A."/>
            <person name="Brescovit A.D."/>
            <person name="Santos A.J."/>
        </authorList>
    </citation>
    <scope>NUCLEOTIDE SEQUENCE</scope>
    <source>
        <tissue evidence="1">Shoot tissue taken approximately 20 cm above the soil surface</tissue>
    </source>
</reference>
<dbReference type="AlphaFoldDB" id="A0A0A9ELG6"/>
<name>A0A0A9ELG6_ARUDO</name>
<proteinExistence type="predicted"/>
<dbReference type="EMBL" id="GBRH01196331">
    <property type="protein sequence ID" value="JAE01565.1"/>
    <property type="molecule type" value="Transcribed_RNA"/>
</dbReference>
<accession>A0A0A9ELG6</accession>
<sequence length="49" mass="5785">MPFNQSLYFYYPKHTCSPKVLIIHLNFLAYEPTRSFPNSTCVPFSFSSY</sequence>
<reference evidence="1" key="2">
    <citation type="journal article" date="2015" name="Data Brief">
        <title>Shoot transcriptome of the giant reed, Arundo donax.</title>
        <authorList>
            <person name="Barrero R.A."/>
            <person name="Guerrero F.D."/>
            <person name="Moolhuijzen P."/>
            <person name="Goolsby J.A."/>
            <person name="Tidwell J."/>
            <person name="Bellgard S.E."/>
            <person name="Bellgard M.I."/>
        </authorList>
    </citation>
    <scope>NUCLEOTIDE SEQUENCE</scope>
    <source>
        <tissue evidence="1">Shoot tissue taken approximately 20 cm above the soil surface</tissue>
    </source>
</reference>